<dbReference type="Pfam" id="PF02515">
    <property type="entry name" value="CoA_transf_3"/>
    <property type="match status" value="2"/>
</dbReference>
<keyword evidence="4" id="KW-1185">Reference proteome</keyword>
<dbReference type="KEGG" id="srub:C2R22_14525"/>
<dbReference type="RefSeq" id="WP_103426398.1">
    <property type="nucleotide sequence ID" value="NZ_CP026309.1"/>
</dbReference>
<keyword evidence="1 3" id="KW-0808">Transferase</keyword>
<dbReference type="GeneID" id="35593331"/>
<organism evidence="3 4">
    <name type="scientific">Salinigranum rubrum</name>
    <dbReference type="NCBI Taxonomy" id="755307"/>
    <lineage>
        <taxon>Archaea</taxon>
        <taxon>Methanobacteriati</taxon>
        <taxon>Methanobacteriota</taxon>
        <taxon>Stenosarchaea group</taxon>
        <taxon>Halobacteria</taxon>
        <taxon>Halobacteriales</taxon>
        <taxon>Haloferacaceae</taxon>
        <taxon>Salinigranum</taxon>
    </lineage>
</organism>
<dbReference type="GO" id="GO:0008410">
    <property type="term" value="F:CoA-transferase activity"/>
    <property type="evidence" value="ECO:0007669"/>
    <property type="project" value="TreeGrafter"/>
</dbReference>
<dbReference type="Gene3D" id="3.30.1540.10">
    <property type="entry name" value="formyl-coa transferase, domain 3"/>
    <property type="match status" value="1"/>
</dbReference>
<dbReference type="InterPro" id="IPR044855">
    <property type="entry name" value="CoA-Trfase_III_dom3_sf"/>
</dbReference>
<dbReference type="Proteomes" id="UP000236584">
    <property type="component" value="Chromosome"/>
</dbReference>
<gene>
    <name evidence="3" type="ORF">C2R22_14525</name>
</gene>
<evidence type="ECO:0000256" key="1">
    <source>
        <dbReference type="ARBA" id="ARBA00022679"/>
    </source>
</evidence>
<evidence type="ECO:0000313" key="4">
    <source>
        <dbReference type="Proteomes" id="UP000236584"/>
    </source>
</evidence>
<evidence type="ECO:0000313" key="3">
    <source>
        <dbReference type="EMBL" id="AUV82709.1"/>
    </source>
</evidence>
<name>A0A2I8VNM5_9EURY</name>
<reference evidence="3 4" key="1">
    <citation type="submission" date="2018-01" db="EMBL/GenBank/DDBJ databases">
        <title>Complete genome sequence of Salinigranum rubrum GX10T, an extremely halophilic archaeon isolated from a marine solar saltern.</title>
        <authorList>
            <person name="Han S."/>
        </authorList>
    </citation>
    <scope>NUCLEOTIDE SEQUENCE [LARGE SCALE GENOMIC DNA]</scope>
    <source>
        <strain evidence="3 4">GX10</strain>
    </source>
</reference>
<dbReference type="EMBL" id="CP026309">
    <property type="protein sequence ID" value="AUV82709.1"/>
    <property type="molecule type" value="Genomic_DNA"/>
</dbReference>
<dbReference type="OrthoDB" id="28444at2157"/>
<dbReference type="SUPFAM" id="SSF89796">
    <property type="entry name" value="CoA-transferase family III (CaiB/BaiF)"/>
    <property type="match status" value="1"/>
</dbReference>
<sequence length="434" mass="47080">MTDATRDTDASRDGRDPLGDDGSDRPLADTVVVELGHIVAGPFCSLLLADLGATVVKVEHPDGGDVTRDSSPLGNASFNYVNRDKVSVTLDLKAEGGREVFLDLVREADVLVENYGPGTTERLGVGYDDLREVNPRLVYCAVKGFNDGPYSDYPALDPVAEALSGLMSVTGYPDHPPARCGTSIADMAAALYGALSVVAALRQRERTGEGQKVSAPLFESTVALMGYWLAYVQAYDADPEPLGAGHSNWAPYDVFRTARDENPTATESGKSRDERTSRDENWVFIGPSSQRQWEALCDALDLTLDDREEYATRERRLEHKHALNAELEEALRSFSRSEVLERLREAGVPVAPVNDVRAVAADPHLVATDALTKVESVEGARARVDVPRYPVRSTAFDRRESASPPELGGDTETVLRSLGYSDERIAELAADGVV</sequence>
<dbReference type="PANTHER" id="PTHR48207:SF3">
    <property type="entry name" value="SUCCINATE--HYDROXYMETHYLGLUTARATE COA-TRANSFERASE"/>
    <property type="match status" value="1"/>
</dbReference>
<dbReference type="InterPro" id="IPR050483">
    <property type="entry name" value="CoA-transferase_III_domain"/>
</dbReference>
<protein>
    <submittedName>
        <fullName evidence="3">CoA transferase</fullName>
    </submittedName>
</protein>
<dbReference type="PANTHER" id="PTHR48207">
    <property type="entry name" value="SUCCINATE--HYDROXYMETHYLGLUTARATE COA-TRANSFERASE"/>
    <property type="match status" value="1"/>
</dbReference>
<dbReference type="InterPro" id="IPR003673">
    <property type="entry name" value="CoA-Trfase_fam_III"/>
</dbReference>
<feature type="compositionally biased region" description="Basic and acidic residues" evidence="2">
    <location>
        <begin position="269"/>
        <end position="279"/>
    </location>
</feature>
<dbReference type="Gene3D" id="3.40.50.10540">
    <property type="entry name" value="Crotonobetainyl-coa:carnitine coa-transferase, domain 1"/>
    <property type="match status" value="1"/>
</dbReference>
<dbReference type="AlphaFoldDB" id="A0A2I8VNM5"/>
<accession>A0A2I8VNM5</accession>
<feature type="region of interest" description="Disordered" evidence="2">
    <location>
        <begin position="260"/>
        <end position="279"/>
    </location>
</feature>
<proteinExistence type="predicted"/>
<evidence type="ECO:0000256" key="2">
    <source>
        <dbReference type="SAM" id="MobiDB-lite"/>
    </source>
</evidence>
<feature type="region of interest" description="Disordered" evidence="2">
    <location>
        <begin position="1"/>
        <end position="25"/>
    </location>
</feature>
<dbReference type="InterPro" id="IPR023606">
    <property type="entry name" value="CoA-Trfase_III_dom_1_sf"/>
</dbReference>